<dbReference type="PROSITE" id="PS50883">
    <property type="entry name" value="EAL"/>
    <property type="match status" value="1"/>
</dbReference>
<protein>
    <submittedName>
        <fullName evidence="3">Rtn protein</fullName>
    </submittedName>
</protein>
<reference evidence="3 4" key="1">
    <citation type="submission" date="2015-11" db="EMBL/GenBank/DDBJ databases">
        <title>Genomic analysis of 38 Legionella species identifies large and diverse effector repertoires.</title>
        <authorList>
            <person name="Burstein D."/>
            <person name="Amaro F."/>
            <person name="Zusman T."/>
            <person name="Lifshitz Z."/>
            <person name="Cohen O."/>
            <person name="Gilbert J.A."/>
            <person name="Pupko T."/>
            <person name="Shuman H.A."/>
            <person name="Segal G."/>
        </authorList>
    </citation>
    <scope>NUCLEOTIDE SEQUENCE [LARGE SCALE GENOMIC DNA]</scope>
    <source>
        <strain evidence="3 4">ATCC 49508</strain>
    </source>
</reference>
<dbReference type="CDD" id="cd01948">
    <property type="entry name" value="EAL"/>
    <property type="match status" value="1"/>
</dbReference>
<keyword evidence="4" id="KW-1185">Reference proteome</keyword>
<proteinExistence type="predicted"/>
<dbReference type="PANTHER" id="PTHR33121">
    <property type="entry name" value="CYCLIC DI-GMP PHOSPHODIESTERASE PDEF"/>
    <property type="match status" value="1"/>
</dbReference>
<dbReference type="PATRIC" id="fig|45076.6.peg.2301"/>
<dbReference type="AlphaFoldDB" id="A0A0W1A671"/>
<dbReference type="EMBL" id="LNZC01000027">
    <property type="protein sequence ID" value="KTD76876.1"/>
    <property type="molecule type" value="Genomic_DNA"/>
</dbReference>
<dbReference type="InterPro" id="IPR001633">
    <property type="entry name" value="EAL_dom"/>
</dbReference>
<dbReference type="OrthoDB" id="675397at2"/>
<dbReference type="InterPro" id="IPR035919">
    <property type="entry name" value="EAL_sf"/>
</dbReference>
<dbReference type="Pfam" id="PF00563">
    <property type="entry name" value="EAL"/>
    <property type="match status" value="1"/>
</dbReference>
<dbReference type="GO" id="GO:0071111">
    <property type="term" value="F:cyclic-guanylate-specific phosphodiesterase activity"/>
    <property type="evidence" value="ECO:0007669"/>
    <property type="project" value="InterPro"/>
</dbReference>
<dbReference type="SMART" id="SM00052">
    <property type="entry name" value="EAL"/>
    <property type="match status" value="1"/>
</dbReference>
<keyword evidence="1" id="KW-0812">Transmembrane</keyword>
<feature type="transmembrane region" description="Helical" evidence="1">
    <location>
        <begin position="248"/>
        <end position="270"/>
    </location>
</feature>
<evidence type="ECO:0000313" key="4">
    <source>
        <dbReference type="Proteomes" id="UP000054662"/>
    </source>
</evidence>
<name>A0A0W1A671_9GAMM</name>
<dbReference type="SUPFAM" id="SSF141868">
    <property type="entry name" value="EAL domain-like"/>
    <property type="match status" value="1"/>
</dbReference>
<evidence type="ECO:0000256" key="1">
    <source>
        <dbReference type="SAM" id="Phobius"/>
    </source>
</evidence>
<dbReference type="STRING" id="45076.Lwor_2101"/>
<comment type="caution">
    <text evidence="3">The sequence shown here is derived from an EMBL/GenBank/DDBJ whole genome shotgun (WGS) entry which is preliminary data.</text>
</comment>
<feature type="domain" description="EAL" evidence="2">
    <location>
        <begin position="277"/>
        <end position="531"/>
    </location>
</feature>
<dbReference type="Proteomes" id="UP000054662">
    <property type="component" value="Unassembled WGS sequence"/>
</dbReference>
<gene>
    <name evidence="3" type="ORF">Lwor_2101</name>
</gene>
<feature type="transmembrane region" description="Helical" evidence="1">
    <location>
        <begin position="18"/>
        <end position="39"/>
    </location>
</feature>
<accession>A0A0W1A671</accession>
<evidence type="ECO:0000313" key="3">
    <source>
        <dbReference type="EMBL" id="KTD76876.1"/>
    </source>
</evidence>
<dbReference type="Gene3D" id="3.20.20.450">
    <property type="entry name" value="EAL domain"/>
    <property type="match status" value="1"/>
</dbReference>
<dbReference type="PANTHER" id="PTHR33121:SF79">
    <property type="entry name" value="CYCLIC DI-GMP PHOSPHODIESTERASE PDED-RELATED"/>
    <property type="match status" value="1"/>
</dbReference>
<keyword evidence="1" id="KW-1133">Transmembrane helix</keyword>
<evidence type="ECO:0000259" key="2">
    <source>
        <dbReference type="PROSITE" id="PS50883"/>
    </source>
</evidence>
<sequence length="532" mass="61098">MNKVFEELSEFVIKQFKLFWILLTAVLIVGSVYINWYYFLNRAQEHLNHVATQISNHFDGFVEDLFQEAYSLPIFGTRFSECKTELYPYLEHITLNNLHIAGITITDNKRHIVCSSLPDNYTISSTSSHARSFSGPYDLSYFDQPIYLVQQNIGNYQIGILVLSSVVENALKVPSINIHKIALYDNEGKKNLLSLEQSKNNEARIINPAHSSLVVTNTQQIFAADKIQNIDQMSVVVVEPREKLIRQLLYIELGITLFILCLSALLYFLLKKIITDRYSLKNAIKRAIKNKEFYPEYQPIFDCESNSFTGVEILLRWKDQEEQLIMPDLFIAEAENTGLIVPITLQIIEISLKDMQPILQKNSNFHLAYNISAIHFTEPSFFVAFHALVKRYDLAPDQVIFELTERELLDKNNSVFIDTMHHLRTSGYSLAVDDYGTGHASISYLQHFPFNYLKIDKLFIQAIGTKAITESLNDAIINMAHGLNLTVIAEGVETKEQFDYLSKNGVRFLQGWYFSKALPIDKLVTLFKGEKR</sequence>
<organism evidence="3 4">
    <name type="scientific">Legionella worsleiensis</name>
    <dbReference type="NCBI Taxonomy" id="45076"/>
    <lineage>
        <taxon>Bacteria</taxon>
        <taxon>Pseudomonadati</taxon>
        <taxon>Pseudomonadota</taxon>
        <taxon>Gammaproteobacteria</taxon>
        <taxon>Legionellales</taxon>
        <taxon>Legionellaceae</taxon>
        <taxon>Legionella</taxon>
    </lineage>
</organism>
<keyword evidence="1" id="KW-0472">Membrane</keyword>
<dbReference type="RefSeq" id="WP_058493863.1">
    <property type="nucleotide sequence ID" value="NZ_CBCRUR010000022.1"/>
</dbReference>
<dbReference type="InterPro" id="IPR050706">
    <property type="entry name" value="Cyclic-di-GMP_PDE-like"/>
</dbReference>